<evidence type="ECO:0000256" key="1">
    <source>
        <dbReference type="SAM" id="MobiDB-lite"/>
    </source>
</evidence>
<gene>
    <name evidence="3" type="ORF">BN11_1520009</name>
</gene>
<dbReference type="Pfam" id="PF00535">
    <property type="entry name" value="Glycos_transf_2"/>
    <property type="match status" value="1"/>
</dbReference>
<dbReference type="OrthoDB" id="8549922at2"/>
<dbReference type="Gene3D" id="3.40.50.2000">
    <property type="entry name" value="Glycogen Phosphorylase B"/>
    <property type="match status" value="2"/>
</dbReference>
<keyword evidence="4" id="KW-1185">Reference proteome</keyword>
<dbReference type="InterPro" id="IPR029044">
    <property type="entry name" value="Nucleotide-diphossugar_trans"/>
</dbReference>
<dbReference type="Pfam" id="PF13692">
    <property type="entry name" value="Glyco_trans_1_4"/>
    <property type="match status" value="1"/>
</dbReference>
<comment type="caution">
    <text evidence="3">The sequence shown here is derived from an EMBL/GenBank/DDBJ whole genome shotgun (WGS) entry which is preliminary data.</text>
</comment>
<dbReference type="InterPro" id="IPR050834">
    <property type="entry name" value="Glycosyltransf_2"/>
</dbReference>
<dbReference type="STRING" id="1193182.BN11_1520009"/>
<evidence type="ECO:0000313" key="4">
    <source>
        <dbReference type="Proteomes" id="UP000035763"/>
    </source>
</evidence>
<dbReference type="RefSeq" id="WP_048697532.1">
    <property type="nucleotide sequence ID" value="NZ_HG764815.1"/>
</dbReference>
<protein>
    <recommendedName>
        <fullName evidence="2">Glycosyltransferase 2-like domain-containing protein</fullName>
    </recommendedName>
</protein>
<sequence>MRTGPAHPAQRVSVIVPVYNVQAYVADCLASITAQTHRELEIIVVDDGSTDGSGEVCDRLAARDPRITVVHQANRGLSGARNTGLDHATGDFLALVDGDDILAPEFVAELLADCLEFDADLVVTGLTPFERSAPVFQVDSAREVLGTPEEIERLVTGTPTRWEGPTKLYSSTLFDGLRFREGTLYEDLELCPRVLPRIRRAVVRADRLYGYRQRSGSIMDRTRAGLSPDLIEVLERNIAFTNQHFPPDAARRLRRSFLVHAARSLEYLAPGDAWTASRGFRRAHRLFISRHARSIASDCGLSPAYRGLMLLSGLSTNGFRRAFAVARWSKANLPVTLSRVSSPAARDTTVREGSTALTSGTRPSSPPRAVSFVYRGQLDIERSRIAFLLAAACRAFESVDVVHLSPGLGSDSEALRTFTSGFPGVRSVTTLPAGPRGALDTRRRLSRLLVPDARQVIGVGFSAGPFIPGRLAVWCINGIPEERLLTNDSRGHRLAVQAAWKMAGRVRAGSVVVVSQPMARLAAGRLRPADTLVIPNTVDTDEFRVEAAAAPEFLTYQGGGAPWQGLERLAQVWSALHRQEPHVRFRVISRDPRTQVLADGLPDEAIEFVSADDPREVGAWLTQARLGFLYRAPNLVNEVSWPMKFGEYLAAGVPVVLSRCGWDLEGVVRRHECGMIVRWEDPPERTADLIAGYLHRLGDDRPTGLVSAVAELKHDAWLDKLASRLQRAVEGRAV</sequence>
<organism evidence="3 4">
    <name type="scientific">Nostocoides australiense Ben110</name>
    <dbReference type="NCBI Taxonomy" id="1193182"/>
    <lineage>
        <taxon>Bacteria</taxon>
        <taxon>Bacillati</taxon>
        <taxon>Actinomycetota</taxon>
        <taxon>Actinomycetes</taxon>
        <taxon>Micrococcales</taxon>
        <taxon>Intrasporangiaceae</taxon>
        <taxon>Nostocoides</taxon>
    </lineage>
</organism>
<name>W6JUQ7_9MICO</name>
<accession>W6JUQ7</accession>
<dbReference type="EMBL" id="CAJA01000060">
    <property type="protein sequence ID" value="CCH72296.1"/>
    <property type="molecule type" value="Genomic_DNA"/>
</dbReference>
<dbReference type="SUPFAM" id="SSF53756">
    <property type="entry name" value="UDP-Glycosyltransferase/glycogen phosphorylase"/>
    <property type="match status" value="1"/>
</dbReference>
<reference evidence="3 4" key="1">
    <citation type="journal article" date="2013" name="ISME J.">
        <title>A metabolic model for members of the genus Tetrasphaera involved in enhanced biological phosphorus removal.</title>
        <authorList>
            <person name="Kristiansen R."/>
            <person name="Nguyen H.T.T."/>
            <person name="Saunders A.M."/>
            <person name="Nielsen J.L."/>
            <person name="Wimmer R."/>
            <person name="Le V.Q."/>
            <person name="McIlroy S.J."/>
            <person name="Petrovski S."/>
            <person name="Seviour R.J."/>
            <person name="Calteau A."/>
            <person name="Nielsen K.L."/>
            <person name="Nielsen P.H."/>
        </authorList>
    </citation>
    <scope>NUCLEOTIDE SEQUENCE [LARGE SCALE GENOMIC DNA]</scope>
    <source>
        <strain evidence="3 4">Ben110</strain>
    </source>
</reference>
<dbReference type="Gene3D" id="3.90.550.10">
    <property type="entry name" value="Spore Coat Polysaccharide Biosynthesis Protein SpsA, Chain A"/>
    <property type="match status" value="1"/>
</dbReference>
<dbReference type="InterPro" id="IPR001173">
    <property type="entry name" value="Glyco_trans_2-like"/>
</dbReference>
<dbReference type="AlphaFoldDB" id="W6JUQ7"/>
<proteinExistence type="predicted"/>
<dbReference type="SUPFAM" id="SSF53448">
    <property type="entry name" value="Nucleotide-diphospho-sugar transferases"/>
    <property type="match status" value="1"/>
</dbReference>
<dbReference type="Proteomes" id="UP000035763">
    <property type="component" value="Unassembled WGS sequence"/>
</dbReference>
<feature type="region of interest" description="Disordered" evidence="1">
    <location>
        <begin position="344"/>
        <end position="366"/>
    </location>
</feature>
<evidence type="ECO:0000259" key="2">
    <source>
        <dbReference type="Pfam" id="PF00535"/>
    </source>
</evidence>
<dbReference type="CDD" id="cd00761">
    <property type="entry name" value="Glyco_tranf_GTA_type"/>
    <property type="match status" value="1"/>
</dbReference>
<dbReference type="PANTHER" id="PTHR43685">
    <property type="entry name" value="GLYCOSYLTRANSFERASE"/>
    <property type="match status" value="1"/>
</dbReference>
<dbReference type="PANTHER" id="PTHR43685:SF14">
    <property type="entry name" value="GLYCOSYLTRANSFERASE 2-LIKE DOMAIN-CONTAINING PROTEIN"/>
    <property type="match status" value="1"/>
</dbReference>
<feature type="domain" description="Glycosyltransferase 2-like" evidence="2">
    <location>
        <begin position="13"/>
        <end position="129"/>
    </location>
</feature>
<evidence type="ECO:0000313" key="3">
    <source>
        <dbReference type="EMBL" id="CCH72296.1"/>
    </source>
</evidence>
<feature type="compositionally biased region" description="Polar residues" evidence="1">
    <location>
        <begin position="351"/>
        <end position="363"/>
    </location>
</feature>